<reference evidence="3" key="4">
    <citation type="submission" date="2025-05" db="UniProtKB">
        <authorList>
            <consortium name="EnsemblFungi"/>
        </authorList>
    </citation>
    <scope>IDENTIFICATION</scope>
    <source>
        <strain evidence="3">isolate 1-1 / race 1 (BBBD)</strain>
    </source>
</reference>
<keyword evidence="4" id="KW-1185">Reference proteome</keyword>
<evidence type="ECO:0000313" key="2">
    <source>
        <dbReference type="EMBL" id="OAV93803.1"/>
    </source>
</evidence>
<accession>A0A180GPB3</accession>
<dbReference type="STRING" id="630390.A0A180GPB3"/>
<dbReference type="VEuPathDB" id="FungiDB:PTTG_12562"/>
<reference evidence="3 4" key="3">
    <citation type="journal article" date="2017" name="G3 (Bethesda)">
        <title>Comparative analysis highlights variable genome content of wheat rusts and divergence of the mating loci.</title>
        <authorList>
            <person name="Cuomo C.A."/>
            <person name="Bakkeren G."/>
            <person name="Khalil H.B."/>
            <person name="Panwar V."/>
            <person name="Joly D."/>
            <person name="Linning R."/>
            <person name="Sakthikumar S."/>
            <person name="Song X."/>
            <person name="Adiconis X."/>
            <person name="Fan L."/>
            <person name="Goldberg J.M."/>
            <person name="Levin J.Z."/>
            <person name="Young S."/>
            <person name="Zeng Q."/>
            <person name="Anikster Y."/>
            <person name="Bruce M."/>
            <person name="Wang M."/>
            <person name="Yin C."/>
            <person name="McCallum B."/>
            <person name="Szabo L.J."/>
            <person name="Hulbert S."/>
            <person name="Chen X."/>
            <person name="Fellers J.P."/>
        </authorList>
    </citation>
    <scope>NUCLEOTIDE SEQUENCE</scope>
    <source>
        <strain evidence="4">Isolate 1-1 / race 1 (BBBD)</strain>
        <strain evidence="3">isolate 1-1 / race 1 (BBBD)</strain>
    </source>
</reference>
<name>A0A180GPB3_PUCT1</name>
<feature type="region of interest" description="Disordered" evidence="1">
    <location>
        <begin position="1"/>
        <end position="57"/>
    </location>
</feature>
<gene>
    <name evidence="2" type="ORF">PTTG_12562</name>
</gene>
<organism evidence="2">
    <name type="scientific">Puccinia triticina (isolate 1-1 / race 1 (BBBD))</name>
    <name type="common">Brown leaf rust fungus</name>
    <dbReference type="NCBI Taxonomy" id="630390"/>
    <lineage>
        <taxon>Eukaryota</taxon>
        <taxon>Fungi</taxon>
        <taxon>Dikarya</taxon>
        <taxon>Basidiomycota</taxon>
        <taxon>Pucciniomycotina</taxon>
        <taxon>Pucciniomycetes</taxon>
        <taxon>Pucciniales</taxon>
        <taxon>Pucciniaceae</taxon>
        <taxon>Puccinia</taxon>
    </lineage>
</organism>
<evidence type="ECO:0000313" key="3">
    <source>
        <dbReference type="EnsemblFungi" id="PTTG_12562-t43_1-p1"/>
    </source>
</evidence>
<dbReference type="AlphaFoldDB" id="A0A180GPB3"/>
<reference evidence="2" key="2">
    <citation type="submission" date="2016-05" db="EMBL/GenBank/DDBJ databases">
        <title>Comparative analysis highlights variable genome content of wheat rusts and divergence of the mating loci.</title>
        <authorList>
            <person name="Cuomo C.A."/>
            <person name="Bakkeren G."/>
            <person name="Szabo L."/>
            <person name="Khalil H."/>
            <person name="Joly D."/>
            <person name="Goldberg J."/>
            <person name="Young S."/>
            <person name="Zeng Q."/>
            <person name="Fellers J."/>
        </authorList>
    </citation>
    <scope>NUCLEOTIDE SEQUENCE [LARGE SCALE GENOMIC DNA]</scope>
    <source>
        <strain evidence="2">1-1 BBBD Race 1</strain>
    </source>
</reference>
<dbReference type="EnsemblFungi" id="PTTG_12562-t43_1">
    <property type="protein sequence ID" value="PTTG_12562-t43_1-p1"/>
    <property type="gene ID" value="PTTG_12562"/>
</dbReference>
<dbReference type="EMBL" id="ADAS02000046">
    <property type="protein sequence ID" value="OAV93803.1"/>
    <property type="molecule type" value="Genomic_DNA"/>
</dbReference>
<reference evidence="2" key="1">
    <citation type="submission" date="2009-11" db="EMBL/GenBank/DDBJ databases">
        <authorList>
            <consortium name="The Broad Institute Genome Sequencing Platform"/>
            <person name="Ward D."/>
            <person name="Feldgarden M."/>
            <person name="Earl A."/>
            <person name="Young S.K."/>
            <person name="Zeng Q."/>
            <person name="Koehrsen M."/>
            <person name="Alvarado L."/>
            <person name="Berlin A."/>
            <person name="Bochicchio J."/>
            <person name="Borenstein D."/>
            <person name="Chapman S.B."/>
            <person name="Chen Z."/>
            <person name="Engels R."/>
            <person name="Freedman E."/>
            <person name="Gellesch M."/>
            <person name="Goldberg J."/>
            <person name="Griggs A."/>
            <person name="Gujja S."/>
            <person name="Heilman E."/>
            <person name="Heiman D."/>
            <person name="Hepburn T."/>
            <person name="Howarth C."/>
            <person name="Jen D."/>
            <person name="Larson L."/>
            <person name="Lewis B."/>
            <person name="Mehta T."/>
            <person name="Park D."/>
            <person name="Pearson M."/>
            <person name="Roberts A."/>
            <person name="Saif S."/>
            <person name="Shea T."/>
            <person name="Shenoy N."/>
            <person name="Sisk P."/>
            <person name="Stolte C."/>
            <person name="Sykes S."/>
            <person name="Thomson T."/>
            <person name="Walk T."/>
            <person name="White J."/>
            <person name="Yandava C."/>
            <person name="Izard J."/>
            <person name="Baranova O.V."/>
            <person name="Blanton J.M."/>
            <person name="Tanner A.C."/>
            <person name="Dewhirst F.E."/>
            <person name="Haas B."/>
            <person name="Nusbaum C."/>
            <person name="Birren B."/>
        </authorList>
    </citation>
    <scope>NUCLEOTIDE SEQUENCE [LARGE SCALE GENOMIC DNA]</scope>
    <source>
        <strain evidence="2">1-1 BBBD Race 1</strain>
    </source>
</reference>
<dbReference type="OrthoDB" id="1046782at2759"/>
<dbReference type="Proteomes" id="UP000005240">
    <property type="component" value="Unassembled WGS sequence"/>
</dbReference>
<evidence type="ECO:0000256" key="1">
    <source>
        <dbReference type="SAM" id="MobiDB-lite"/>
    </source>
</evidence>
<proteinExistence type="predicted"/>
<evidence type="ECO:0000313" key="4">
    <source>
        <dbReference type="Proteomes" id="UP000005240"/>
    </source>
</evidence>
<sequence length="132" mass="14639">MSPRSLGPSNLSGHTQHPCHPTLARQHPARLDPLPTSPGTLAPQRILPLSFGPKGLRNDKTLRRSLSRRGVSIVLMGVRKVIRVGGPADLDRPLGDLLKEQVRFIIIHRMGQPPEQGWDWERDDSYGSRSSS</sequence>
<protein>
    <submittedName>
        <fullName evidence="2 3">Uncharacterized protein</fullName>
    </submittedName>
</protein>